<reference evidence="10" key="1">
    <citation type="submission" date="2016-10" db="EMBL/GenBank/DDBJ databases">
        <authorList>
            <person name="Varghese N."/>
            <person name="Submissions S."/>
        </authorList>
    </citation>
    <scope>NUCLEOTIDE SEQUENCE [LARGE SCALE GENOMIC DNA]</scope>
    <source>
        <strain evidence="10">UNC178MFTsu3.1</strain>
    </source>
</reference>
<dbReference type="EMBL" id="FONH01000001">
    <property type="protein sequence ID" value="SFE03813.1"/>
    <property type="molecule type" value="Genomic_DNA"/>
</dbReference>
<dbReference type="GO" id="GO:0004713">
    <property type="term" value="F:protein tyrosine kinase activity"/>
    <property type="evidence" value="ECO:0007669"/>
    <property type="project" value="TreeGrafter"/>
</dbReference>
<evidence type="ECO:0000256" key="4">
    <source>
        <dbReference type="ARBA" id="ARBA00022989"/>
    </source>
</evidence>
<evidence type="ECO:0000256" key="6">
    <source>
        <dbReference type="SAM" id="Coils"/>
    </source>
</evidence>
<evidence type="ECO:0000256" key="2">
    <source>
        <dbReference type="ARBA" id="ARBA00022475"/>
    </source>
</evidence>
<keyword evidence="6" id="KW-0175">Coiled coil</keyword>
<accession>A0A1I1XDJ8</accession>
<dbReference type="PANTHER" id="PTHR32309:SF13">
    <property type="entry name" value="FERRIC ENTEROBACTIN TRANSPORT PROTEIN FEPE"/>
    <property type="match status" value="1"/>
</dbReference>
<name>A0A1I1XDJ8_9GAMM</name>
<evidence type="ECO:0000256" key="7">
    <source>
        <dbReference type="SAM" id="Phobius"/>
    </source>
</evidence>
<proteinExistence type="predicted"/>
<keyword evidence="5 7" id="KW-0472">Membrane</keyword>
<dbReference type="InterPro" id="IPR003856">
    <property type="entry name" value="LPS_length_determ_N"/>
</dbReference>
<keyword evidence="4 7" id="KW-1133">Transmembrane helix</keyword>
<feature type="transmembrane region" description="Helical" evidence="7">
    <location>
        <begin position="210"/>
        <end position="228"/>
    </location>
</feature>
<evidence type="ECO:0000259" key="8">
    <source>
        <dbReference type="Pfam" id="PF02706"/>
    </source>
</evidence>
<organism evidence="9 10">
    <name type="scientific">Dyella marensis</name>
    <dbReference type="NCBI Taxonomy" id="500610"/>
    <lineage>
        <taxon>Bacteria</taxon>
        <taxon>Pseudomonadati</taxon>
        <taxon>Pseudomonadota</taxon>
        <taxon>Gammaproteobacteria</taxon>
        <taxon>Lysobacterales</taxon>
        <taxon>Rhodanobacteraceae</taxon>
        <taxon>Dyella</taxon>
    </lineage>
</organism>
<keyword evidence="2" id="KW-1003">Cell membrane</keyword>
<comment type="subcellular location">
    <subcellularLocation>
        <location evidence="1">Cell membrane</location>
        <topology evidence="1">Multi-pass membrane protein</topology>
    </subcellularLocation>
</comment>
<dbReference type="STRING" id="500610.SAMN02799615_00160"/>
<feature type="transmembrane region" description="Helical" evidence="7">
    <location>
        <begin position="20"/>
        <end position="39"/>
    </location>
</feature>
<evidence type="ECO:0000313" key="10">
    <source>
        <dbReference type="Proteomes" id="UP000199477"/>
    </source>
</evidence>
<evidence type="ECO:0000313" key="9">
    <source>
        <dbReference type="EMBL" id="SFE03813.1"/>
    </source>
</evidence>
<evidence type="ECO:0000256" key="3">
    <source>
        <dbReference type="ARBA" id="ARBA00022692"/>
    </source>
</evidence>
<gene>
    <name evidence="9" type="ORF">SAMN02799615_00160</name>
</gene>
<feature type="coiled-coil region" evidence="6">
    <location>
        <begin position="151"/>
        <end position="213"/>
    </location>
</feature>
<keyword evidence="3 7" id="KW-0812">Transmembrane</keyword>
<dbReference type="Pfam" id="PF02706">
    <property type="entry name" value="Wzz"/>
    <property type="match status" value="1"/>
</dbReference>
<evidence type="ECO:0000256" key="5">
    <source>
        <dbReference type="ARBA" id="ARBA00023136"/>
    </source>
</evidence>
<protein>
    <submittedName>
        <fullName evidence="9">Chain length determinant protein</fullName>
    </submittedName>
</protein>
<evidence type="ECO:0000256" key="1">
    <source>
        <dbReference type="ARBA" id="ARBA00004651"/>
    </source>
</evidence>
<dbReference type="AlphaFoldDB" id="A0A1I1XDJ8"/>
<dbReference type="Proteomes" id="UP000199477">
    <property type="component" value="Unassembled WGS sequence"/>
</dbReference>
<dbReference type="RefSeq" id="WP_026634206.1">
    <property type="nucleotide sequence ID" value="NZ_FONH01000001.1"/>
</dbReference>
<dbReference type="PANTHER" id="PTHR32309">
    <property type="entry name" value="TYROSINE-PROTEIN KINASE"/>
    <property type="match status" value="1"/>
</dbReference>
<feature type="transmembrane region" description="Helical" evidence="7">
    <location>
        <begin position="240"/>
        <end position="261"/>
    </location>
</feature>
<dbReference type="GO" id="GO:0005886">
    <property type="term" value="C:plasma membrane"/>
    <property type="evidence" value="ECO:0007669"/>
    <property type="project" value="UniProtKB-SubCell"/>
</dbReference>
<dbReference type="InterPro" id="IPR050445">
    <property type="entry name" value="Bact_polysacc_biosynth/exp"/>
</dbReference>
<sequence>MHHDEIYLIDLWRLLLRQWRGFAIALLAVLALAVAYAFLAKPRYEATAWVQVGQVGTAPTGQDPRPEPFQRVLERLQTRAFQDEVVQGVGLAPKSPEAGAYRGSLKAEPSFYAGLIKLSVRAASPEQAKKLVLATVTRLQAVHGSLQQEPLAQARERLDEVQNDLRAATAERDELQRTAAAGKDNAVAAGLLLAGKETEVRELRQSRADLVARLSANYTFATSMPWPVYQPDHPVAPNRVLILGVGLLGGLGLGLFVAVALDARRRARQPMSA</sequence>
<feature type="domain" description="Polysaccharide chain length determinant N-terminal" evidence="8">
    <location>
        <begin position="4"/>
        <end position="87"/>
    </location>
</feature>
<keyword evidence="10" id="KW-1185">Reference proteome</keyword>